<evidence type="ECO:0000256" key="1">
    <source>
        <dbReference type="ARBA" id="ARBA00005854"/>
    </source>
</evidence>
<comment type="caution">
    <text evidence="8">The sequence shown here is derived from an EMBL/GenBank/DDBJ whole genome shotgun (WGS) entry which is preliminary data.</text>
</comment>
<evidence type="ECO:0000313" key="8">
    <source>
        <dbReference type="EMBL" id="RLE15151.1"/>
    </source>
</evidence>
<evidence type="ECO:0000256" key="3">
    <source>
        <dbReference type="ARBA" id="ARBA00023002"/>
    </source>
</evidence>
<evidence type="ECO:0000256" key="2">
    <source>
        <dbReference type="ARBA" id="ARBA00022605"/>
    </source>
</evidence>
<keyword evidence="4" id="KW-0520">NAD</keyword>
<dbReference type="InterPro" id="IPR050857">
    <property type="entry name" value="D-2-hydroxyacid_DH"/>
</dbReference>
<dbReference type="PANTHER" id="PTHR42789:SF1">
    <property type="entry name" value="D-ISOMER SPECIFIC 2-HYDROXYACID DEHYDROGENASE FAMILY PROTEIN (AFU_ORTHOLOGUE AFUA_6G10090)"/>
    <property type="match status" value="1"/>
</dbReference>
<evidence type="ECO:0000259" key="6">
    <source>
        <dbReference type="Pfam" id="PF00389"/>
    </source>
</evidence>
<dbReference type="GO" id="GO:0051287">
    <property type="term" value="F:NAD binding"/>
    <property type="evidence" value="ECO:0007669"/>
    <property type="project" value="InterPro"/>
</dbReference>
<protein>
    <submittedName>
        <fullName evidence="8">Hydroxyacid dehydrogenase</fullName>
    </submittedName>
</protein>
<organism evidence="8 9">
    <name type="scientific">Aerophobetes bacterium</name>
    <dbReference type="NCBI Taxonomy" id="2030807"/>
    <lineage>
        <taxon>Bacteria</taxon>
        <taxon>Candidatus Aerophobota</taxon>
    </lineage>
</organism>
<dbReference type="EMBL" id="QMQA01000015">
    <property type="protein sequence ID" value="RLE15151.1"/>
    <property type="molecule type" value="Genomic_DNA"/>
</dbReference>
<dbReference type="InterPro" id="IPR006139">
    <property type="entry name" value="D-isomer_2_OHA_DH_cat_dom"/>
</dbReference>
<dbReference type="GO" id="GO:0016616">
    <property type="term" value="F:oxidoreductase activity, acting on the CH-OH group of donors, NAD or NADP as acceptor"/>
    <property type="evidence" value="ECO:0007669"/>
    <property type="project" value="InterPro"/>
</dbReference>
<sequence>MHKVLIGSRSFGNIVKDGIELLEREGCKLIKNPLGRVLKEDDLIKLVPGVDAIITGMDEITGKVLEIAGQLKVISKHGVGLDNIDLDTATKNGVVVTYTPAAGEEVEAVADFTFGLILSIARKICSANESVKSGEWKRFIGAEIWGKVLGVIGTGSIGKAVIKRAKGFNMKVLAYDICKDQTLIDKFGVVYVTLHRLLRESDFVTLHVPLNEVTKGLLGAKEIRLMKKTAYLINVARGGVVDEKALYTCLKDKKIAGAALDVFSKEPPEGNPLISLDNVITTPHMAAYTVNSIREMDILCAENTLKVLNNEKLSNQYIANPQVYRAKTFQRNMTDKVGGDE</sequence>
<dbReference type="PROSITE" id="PS00670">
    <property type="entry name" value="D_2_HYDROXYACID_DH_2"/>
    <property type="match status" value="1"/>
</dbReference>
<dbReference type="InterPro" id="IPR006140">
    <property type="entry name" value="D-isomer_DH_NAD-bd"/>
</dbReference>
<dbReference type="SUPFAM" id="SSF51735">
    <property type="entry name" value="NAD(P)-binding Rossmann-fold domains"/>
    <property type="match status" value="1"/>
</dbReference>
<evidence type="ECO:0000313" key="9">
    <source>
        <dbReference type="Proteomes" id="UP000280417"/>
    </source>
</evidence>
<dbReference type="PROSITE" id="PS00671">
    <property type="entry name" value="D_2_HYDROXYACID_DH_3"/>
    <property type="match status" value="1"/>
</dbReference>
<accession>A0A662DLH7</accession>
<dbReference type="InterPro" id="IPR029753">
    <property type="entry name" value="D-isomer_DH_CS"/>
</dbReference>
<evidence type="ECO:0000256" key="5">
    <source>
        <dbReference type="RuleBase" id="RU003719"/>
    </source>
</evidence>
<keyword evidence="2" id="KW-0028">Amino-acid biosynthesis</keyword>
<gene>
    <name evidence="8" type="ORF">DRJ04_00980</name>
</gene>
<feature type="domain" description="D-isomer specific 2-hydroxyacid dehydrogenase catalytic" evidence="6">
    <location>
        <begin position="17"/>
        <end position="315"/>
    </location>
</feature>
<dbReference type="Pfam" id="PF02826">
    <property type="entry name" value="2-Hacid_dh_C"/>
    <property type="match status" value="1"/>
</dbReference>
<dbReference type="GO" id="GO:0008652">
    <property type="term" value="P:amino acid biosynthetic process"/>
    <property type="evidence" value="ECO:0007669"/>
    <property type="project" value="UniProtKB-KW"/>
</dbReference>
<dbReference type="InterPro" id="IPR029752">
    <property type="entry name" value="D-isomer_DH_CS1"/>
</dbReference>
<dbReference type="Pfam" id="PF00389">
    <property type="entry name" value="2-Hacid_dh"/>
    <property type="match status" value="1"/>
</dbReference>
<dbReference type="FunFam" id="3.40.50.720:FF:000021">
    <property type="entry name" value="D-3-phosphoglycerate dehydrogenase"/>
    <property type="match status" value="1"/>
</dbReference>
<feature type="domain" description="D-isomer specific 2-hydroxyacid dehydrogenase NAD-binding" evidence="7">
    <location>
        <begin position="114"/>
        <end position="286"/>
    </location>
</feature>
<reference evidence="8 9" key="1">
    <citation type="submission" date="2018-06" db="EMBL/GenBank/DDBJ databases">
        <title>Extensive metabolic versatility and redundancy in microbially diverse, dynamic hydrothermal sediments.</title>
        <authorList>
            <person name="Dombrowski N."/>
            <person name="Teske A."/>
            <person name="Baker B.J."/>
        </authorList>
    </citation>
    <scope>NUCLEOTIDE SEQUENCE [LARGE SCALE GENOMIC DNA]</scope>
    <source>
        <strain evidence="8">B3_G15</strain>
    </source>
</reference>
<dbReference type="AlphaFoldDB" id="A0A662DLH7"/>
<dbReference type="PROSITE" id="PS00065">
    <property type="entry name" value="D_2_HYDROXYACID_DH_1"/>
    <property type="match status" value="1"/>
</dbReference>
<evidence type="ECO:0000259" key="7">
    <source>
        <dbReference type="Pfam" id="PF02826"/>
    </source>
</evidence>
<dbReference type="Gene3D" id="3.40.50.720">
    <property type="entry name" value="NAD(P)-binding Rossmann-like Domain"/>
    <property type="match status" value="2"/>
</dbReference>
<proteinExistence type="inferred from homology"/>
<name>A0A662DLH7_UNCAE</name>
<dbReference type="PANTHER" id="PTHR42789">
    <property type="entry name" value="D-ISOMER SPECIFIC 2-HYDROXYACID DEHYDROGENASE FAMILY PROTEIN (AFU_ORTHOLOGUE AFUA_6G10090)"/>
    <property type="match status" value="1"/>
</dbReference>
<comment type="similarity">
    <text evidence="1 5">Belongs to the D-isomer specific 2-hydroxyacid dehydrogenase family.</text>
</comment>
<dbReference type="SUPFAM" id="SSF52283">
    <property type="entry name" value="Formate/glycerate dehydrogenase catalytic domain-like"/>
    <property type="match status" value="1"/>
</dbReference>
<dbReference type="InterPro" id="IPR036291">
    <property type="entry name" value="NAD(P)-bd_dom_sf"/>
</dbReference>
<keyword evidence="3 5" id="KW-0560">Oxidoreductase</keyword>
<dbReference type="Proteomes" id="UP000280417">
    <property type="component" value="Unassembled WGS sequence"/>
</dbReference>
<evidence type="ECO:0000256" key="4">
    <source>
        <dbReference type="ARBA" id="ARBA00023027"/>
    </source>
</evidence>
<dbReference type="CDD" id="cd12172">
    <property type="entry name" value="PGDH_like_2"/>
    <property type="match status" value="1"/>
</dbReference>